<reference evidence="1" key="1">
    <citation type="submission" date="2019-07" db="EMBL/GenBank/DDBJ databases">
        <title>Annotation for the trematode Paragonimus miyazaki's.</title>
        <authorList>
            <person name="Choi Y.-J."/>
        </authorList>
    </citation>
    <scope>NUCLEOTIDE SEQUENCE</scope>
    <source>
        <strain evidence="1">Japan</strain>
    </source>
</reference>
<sequence>IAKPNRYIQSRVPGFFPPPIFSKQLLFSLVFGQRDKKLSEIIGELDIKICAVYNLISFVGRIPKYVGGNLGDRMSIKVYKQGH</sequence>
<dbReference type="AlphaFoldDB" id="A0A8S9YUV6"/>
<dbReference type="EMBL" id="JTDE01001749">
    <property type="protein sequence ID" value="KAF7258394.1"/>
    <property type="molecule type" value="Genomic_DNA"/>
</dbReference>
<evidence type="ECO:0000313" key="1">
    <source>
        <dbReference type="EMBL" id="KAF7258394.1"/>
    </source>
</evidence>
<name>A0A8S9YUV6_9TREM</name>
<gene>
    <name evidence="1" type="ORF">EG68_04520</name>
</gene>
<dbReference type="Proteomes" id="UP000822476">
    <property type="component" value="Unassembled WGS sequence"/>
</dbReference>
<feature type="non-terminal residue" evidence="1">
    <location>
        <position position="83"/>
    </location>
</feature>
<proteinExistence type="predicted"/>
<keyword evidence="2" id="KW-1185">Reference proteome</keyword>
<organism evidence="1 2">
    <name type="scientific">Paragonimus skrjabini miyazakii</name>
    <dbReference type="NCBI Taxonomy" id="59628"/>
    <lineage>
        <taxon>Eukaryota</taxon>
        <taxon>Metazoa</taxon>
        <taxon>Spiralia</taxon>
        <taxon>Lophotrochozoa</taxon>
        <taxon>Platyhelminthes</taxon>
        <taxon>Trematoda</taxon>
        <taxon>Digenea</taxon>
        <taxon>Plagiorchiida</taxon>
        <taxon>Troglotremata</taxon>
        <taxon>Troglotrematidae</taxon>
        <taxon>Paragonimus</taxon>
    </lineage>
</organism>
<protein>
    <submittedName>
        <fullName evidence="1">Uncharacterized protein</fullName>
    </submittedName>
</protein>
<comment type="caution">
    <text evidence="1">The sequence shown here is derived from an EMBL/GenBank/DDBJ whole genome shotgun (WGS) entry which is preliminary data.</text>
</comment>
<evidence type="ECO:0000313" key="2">
    <source>
        <dbReference type="Proteomes" id="UP000822476"/>
    </source>
</evidence>
<accession>A0A8S9YUV6</accession>